<feature type="compositionally biased region" description="Polar residues" evidence="5">
    <location>
        <begin position="1685"/>
        <end position="1697"/>
    </location>
</feature>
<keyword evidence="2 4" id="KW-0175">Coiled coil</keyword>
<evidence type="ECO:0000259" key="6">
    <source>
        <dbReference type="Pfam" id="PF07926"/>
    </source>
</evidence>
<dbReference type="InterPro" id="IPR057974">
    <property type="entry name" value="NUA/TPR/MLP1-2-like_dom"/>
</dbReference>
<dbReference type="GO" id="GO:0006406">
    <property type="term" value="P:mRNA export from nucleus"/>
    <property type="evidence" value="ECO:0007669"/>
    <property type="project" value="TreeGrafter"/>
</dbReference>
<evidence type="ECO:0000256" key="3">
    <source>
        <dbReference type="ARBA" id="ARBA00023242"/>
    </source>
</evidence>
<evidence type="ECO:0000256" key="4">
    <source>
        <dbReference type="SAM" id="Coils"/>
    </source>
</evidence>
<organism evidence="9 10">
    <name type="scientific">Dendrobium nobile</name>
    <name type="common">Orchid</name>
    <dbReference type="NCBI Taxonomy" id="94219"/>
    <lineage>
        <taxon>Eukaryota</taxon>
        <taxon>Viridiplantae</taxon>
        <taxon>Streptophyta</taxon>
        <taxon>Embryophyta</taxon>
        <taxon>Tracheophyta</taxon>
        <taxon>Spermatophyta</taxon>
        <taxon>Magnoliopsida</taxon>
        <taxon>Liliopsida</taxon>
        <taxon>Asparagales</taxon>
        <taxon>Orchidaceae</taxon>
        <taxon>Epidendroideae</taxon>
        <taxon>Malaxideae</taxon>
        <taxon>Dendrobiinae</taxon>
        <taxon>Dendrobium</taxon>
    </lineage>
</organism>
<feature type="compositionally biased region" description="Basic and acidic residues" evidence="5">
    <location>
        <begin position="1646"/>
        <end position="1666"/>
    </location>
</feature>
<sequence>MPVFLSEEEFSLISNDAVTVAERADSFIRDLRQQLDIVRAEADAKSIAEEQNCALLEQKYAALYSEFSRLQYENAQLSASTKKSLSELSDAQAEKHQLHIKAIGKDGEIEKLSLEVAELHVSKRQLLELVNQKDAEIRERNSTIQIYVDKIEKELLEKQNVWLDEELTRKANSLFELRRTQMDAESDASSKIADLERQVKEYSISLNHSKERAKDLELRVKSLEEDLRSSKDIAATHEEHFNAELSTVNKLVELYKASSEEWSKKAGELDGVIKALETHLSQVEDDYKEKLDKEASLRKDLEIEVTDLKIKLEKCEAELEKTRKANESSLLPLSILSVGSHVEELVTSEAGCDVSQMLVPRIAAGVSGTALAASLLRDGWSLTKMYEKYQEASDALRHEKWGRKHAEAILDRVLHEIEQKAEMILEERAEHERMIEAYTAMNEKLQQALVEHDSYENTTKKLMADLRRHERECSIAQKEINDLQKQVTVLLKECQDIQLRCGGNPPIPMEDTLTTVSAVTGDLISVDTVISEHILTFKDINELVEQNVKLRSLVHRLSTDEEKKEAELRYNFQVELQRVADDASTKVEVVLKRSEEQASMIESLHSSVAMYKRLYEEEHKFRTSSYASTTAVSDEGKKELMLLFEGSQEVSKKAYEQLSSRARILEEDVARLSTELISARAERDKMSLEANFSKERLDSFMKEFDNQRVETNGVSARNMELTHLLIDYQKRLRESSASLQASEENSRKLSMEVSILKHEREILASSEKRTSEEIQTFMERVHRLQTSLDTIQSAEEIREIARVTERRKQDDYFKRLESDWAEAKRELQEERDRVRILTVEKERALETSMSQVEDIRKELANAWFSVSTAESRAAVAEARCSDLEAKIKSTGKQASTEVGNHEHSGFSTNEISEELWKAKEELEKVKDEARASKEYMMQYKEMACTNEIALRQLELAHEGYKSETVKMRKVLEDEVQSLKNQVSELERKYLLKCEEAASATEAKEKALSSAMVETSRLRDEVAEKLTKFRELEIQVSSLQDHLDKEQKRWRIAQDNYERQVILQSETIQELTNTSRELSLKQAEISTLRELLDAQKSENDLMKLSWETEKSELQQTKSVAETKFNEMHEQNKILHNRLEALHVRLAEKEHNSVGLSAVSSQGDGDLQTVISYLRRSKEIAETEITLLKQEKLRLQSKVDGALKASESAQALLHSQLENSRELMLKDEEFKSLQLQVREINLLRESNVQLREESKHNFEECQKLREEAQKAKADADKLENLLKQKQIEVDGFQKDAELLKIDINKLNNRNAEMLESCKNININEHEKIKDELEQVKNTLVKKQELIMKLEQDLTNCHEELSEREKKFNAAQNVEATTLKLEFDKQKKLLHGLKNKNLLISKEKEELNSKKQALTKEIEDLKIINQSIMKEKEELNSRNQVLTKEKEDFSSKTQATAKEKDEFMSKIQALAKEKEELNSKNQAILKQIEDFKSGRNVFGESEQAKQLQEKDTRIQTLEKTLERLRDDNRNERLTRRKNETMMVDITNKINTNKQKLEDELQKHKSAISVVLEKTGMAASQLPSGSSLDERTVAYFQSVSSFEAAKNSFLNDVEGPQCSPAIASTSDNSAAPTGQKAETQQIKLPRPKPKFTEEREKESSAGKTNVEARKPGRRFVRPSLEKPEELTTDTEVTVMETSSASEGKHGSSIENEVIGDISIAQPTVVRKRLTPSEPEIPEGSAVQDEINIAAPPPYKRTKESEISEISEAYDIPQSSENPDTTPLERIPPSEVPEFQISQTKEELELDNLPTSSNEGNLNMGKEDEDNVPVNEESEDQQKEYFDVANPEEVQFEGDIIIEELSDTLDQGPKNEDIKDILYSATDGEGDKEEGELMADEPEQQPDDLLSDEGQHGFSIGEGAGSGDEADDAVEIASPNNEQGAHDSVDTSMVTDVEDVAEDSEKRNSSSIDQATLVSEQSTEISAGVRDETPITFQPLALNTPADTGESQQARSSRTISISEAAKKNAQFRQARLAVPQQQQPQQQQQQKPPSRGRSTYRRDRGRGRGGRG</sequence>
<evidence type="ECO:0000256" key="5">
    <source>
        <dbReference type="SAM" id="MobiDB-lite"/>
    </source>
</evidence>
<comment type="subcellular location">
    <subcellularLocation>
        <location evidence="1">Nucleus</location>
    </subcellularLocation>
</comment>
<feature type="compositionally biased region" description="Low complexity" evidence="5">
    <location>
        <begin position="2031"/>
        <end position="2049"/>
    </location>
</feature>
<dbReference type="PANTHER" id="PTHR18898:SF2">
    <property type="entry name" value="NUCLEOPROTEIN TPR"/>
    <property type="match status" value="1"/>
</dbReference>
<feature type="compositionally biased region" description="Polar residues" evidence="5">
    <location>
        <begin position="1960"/>
        <end position="1976"/>
    </location>
</feature>
<dbReference type="Pfam" id="PF25785">
    <property type="entry name" value="TPR"/>
    <property type="match status" value="1"/>
</dbReference>
<gene>
    <name evidence="9" type="ORF">KFK09_011187</name>
</gene>
<dbReference type="Pfam" id="PF07926">
    <property type="entry name" value="TPR_MLP1_2"/>
    <property type="match status" value="1"/>
</dbReference>
<keyword evidence="3" id="KW-0539">Nucleus</keyword>
<feature type="coiled-coil region" evidence="4">
    <location>
        <begin position="1394"/>
        <end position="1570"/>
    </location>
</feature>
<dbReference type="Proteomes" id="UP000829196">
    <property type="component" value="Unassembled WGS sequence"/>
</dbReference>
<feature type="region of interest" description="Disordered" evidence="5">
    <location>
        <begin position="1616"/>
        <end position="1711"/>
    </location>
</feature>
<feature type="compositionally biased region" description="Polar residues" evidence="5">
    <location>
        <begin position="1996"/>
        <end position="2013"/>
    </location>
</feature>
<feature type="domain" description="Nucleoprotein TPR/MLP1-2" evidence="6">
    <location>
        <begin position="1013"/>
        <end position="1140"/>
    </location>
</feature>
<feature type="coiled-coil region" evidence="4">
    <location>
        <begin position="273"/>
        <end position="325"/>
    </location>
</feature>
<proteinExistence type="predicted"/>
<evidence type="ECO:0000256" key="1">
    <source>
        <dbReference type="ARBA" id="ARBA00004123"/>
    </source>
</evidence>
<feature type="coiled-coil region" evidence="4">
    <location>
        <begin position="961"/>
        <end position="995"/>
    </location>
</feature>
<dbReference type="InterPro" id="IPR057577">
    <property type="entry name" value="Nucleoprot-TPR/MLP1_dom"/>
</dbReference>
<evidence type="ECO:0000313" key="9">
    <source>
        <dbReference type="EMBL" id="KAI0510582.1"/>
    </source>
</evidence>
<feature type="coiled-coil region" evidence="4">
    <location>
        <begin position="1231"/>
        <end position="1364"/>
    </location>
</feature>
<protein>
    <recommendedName>
        <fullName evidence="11">Nucleoprotein TPR/MLP1 domain-containing protein</fullName>
    </recommendedName>
</protein>
<feature type="region of interest" description="Disordered" evidence="5">
    <location>
        <begin position="1727"/>
        <end position="1834"/>
    </location>
</feature>
<evidence type="ECO:0008006" key="11">
    <source>
        <dbReference type="Google" id="ProtNLM"/>
    </source>
</evidence>
<feature type="region of interest" description="Disordered" evidence="5">
    <location>
        <begin position="1855"/>
        <end position="2064"/>
    </location>
</feature>
<keyword evidence="10" id="KW-1185">Reference proteome</keyword>
<dbReference type="PANTHER" id="PTHR18898">
    <property type="entry name" value="NUCLEOPROTEIN TPR-RELATED"/>
    <property type="match status" value="1"/>
</dbReference>
<feature type="domain" description="Nucleoprotein TPR/MPL1" evidence="7">
    <location>
        <begin position="152"/>
        <end position="216"/>
    </location>
</feature>
<feature type="domain" description="NUA/TPR/MLP1-2-like" evidence="8">
    <location>
        <begin position="459"/>
        <end position="566"/>
    </location>
</feature>
<feature type="compositionally biased region" description="Polar residues" evidence="5">
    <location>
        <begin position="1618"/>
        <end position="1638"/>
    </location>
</feature>
<name>A0A8T3BBZ9_DENNO</name>
<dbReference type="InterPro" id="IPR012929">
    <property type="entry name" value="Nucleoprot-TPR/MLP1-2_dom"/>
</dbReference>
<evidence type="ECO:0000259" key="8">
    <source>
        <dbReference type="Pfam" id="PF25785"/>
    </source>
</evidence>
<dbReference type="SMR" id="A0A8T3BBZ9"/>
<dbReference type="GO" id="GO:0006606">
    <property type="term" value="P:protein import into nucleus"/>
    <property type="evidence" value="ECO:0007669"/>
    <property type="project" value="InterPro"/>
</dbReference>
<feature type="compositionally biased region" description="Acidic residues" evidence="5">
    <location>
        <begin position="1818"/>
        <end position="1830"/>
    </location>
</feature>
<dbReference type="Pfam" id="PF25481">
    <property type="entry name" value="Nucleoprot-TPR"/>
    <property type="match status" value="1"/>
</dbReference>
<feature type="coiled-coil region" evidence="4">
    <location>
        <begin position="414"/>
        <end position="500"/>
    </location>
</feature>
<accession>A0A8T3BBZ9</accession>
<dbReference type="OrthoDB" id="343070at2759"/>
<evidence type="ECO:0000259" key="7">
    <source>
        <dbReference type="Pfam" id="PF25481"/>
    </source>
</evidence>
<feature type="coiled-coil region" evidence="4">
    <location>
        <begin position="813"/>
        <end position="928"/>
    </location>
</feature>
<feature type="compositionally biased region" description="Basic residues" evidence="5">
    <location>
        <begin position="2055"/>
        <end position="2064"/>
    </location>
</feature>
<feature type="coiled-coil region" evidence="4">
    <location>
        <begin position="192"/>
        <end position="233"/>
    </location>
</feature>
<reference evidence="9" key="1">
    <citation type="journal article" date="2022" name="Front. Genet.">
        <title>Chromosome-Scale Assembly of the Dendrobium nobile Genome Provides Insights Into the Molecular Mechanism of the Biosynthesis of the Medicinal Active Ingredient of Dendrobium.</title>
        <authorList>
            <person name="Xu Q."/>
            <person name="Niu S.-C."/>
            <person name="Li K.-L."/>
            <person name="Zheng P.-J."/>
            <person name="Zhang X.-J."/>
            <person name="Jia Y."/>
            <person name="Liu Y."/>
            <person name="Niu Y.-X."/>
            <person name="Yu L.-H."/>
            <person name="Chen D.-F."/>
            <person name="Zhang G.-Q."/>
        </authorList>
    </citation>
    <scope>NUCLEOTIDE SEQUENCE</scope>
    <source>
        <tissue evidence="9">Leaf</tissue>
    </source>
</reference>
<evidence type="ECO:0000256" key="2">
    <source>
        <dbReference type="ARBA" id="ARBA00023054"/>
    </source>
</evidence>
<evidence type="ECO:0000313" key="10">
    <source>
        <dbReference type="Proteomes" id="UP000829196"/>
    </source>
</evidence>
<dbReference type="GO" id="GO:0017056">
    <property type="term" value="F:structural constituent of nuclear pore"/>
    <property type="evidence" value="ECO:0007669"/>
    <property type="project" value="TreeGrafter"/>
</dbReference>
<feature type="compositionally biased region" description="Acidic residues" evidence="5">
    <location>
        <begin position="1879"/>
        <end position="1902"/>
    </location>
</feature>
<comment type="caution">
    <text evidence="9">The sequence shown here is derived from an EMBL/GenBank/DDBJ whole genome shotgun (WGS) entry which is preliminary data.</text>
</comment>
<feature type="coiled-coil region" evidence="4">
    <location>
        <begin position="655"/>
        <end position="682"/>
    </location>
</feature>
<dbReference type="GO" id="GO:0005643">
    <property type="term" value="C:nuclear pore"/>
    <property type="evidence" value="ECO:0007669"/>
    <property type="project" value="TreeGrafter"/>
</dbReference>
<feature type="coiled-coil region" evidence="4">
    <location>
        <begin position="725"/>
        <end position="759"/>
    </location>
</feature>
<dbReference type="EMBL" id="JAGYWB010000009">
    <property type="protein sequence ID" value="KAI0510582.1"/>
    <property type="molecule type" value="Genomic_DNA"/>
</dbReference>